<evidence type="ECO:0000313" key="1">
    <source>
        <dbReference type="EMBL" id="MVT73734.1"/>
    </source>
</evidence>
<gene>
    <name evidence="1" type="ORF">GPL20_11815</name>
</gene>
<keyword evidence="2" id="KW-1185">Reference proteome</keyword>
<evidence type="ECO:0000313" key="2">
    <source>
        <dbReference type="Proteomes" id="UP000449969"/>
    </source>
</evidence>
<protein>
    <submittedName>
        <fullName evidence="1">Uncharacterized protein</fullName>
    </submittedName>
</protein>
<accession>A0A844TCN3</accession>
<sequence>MKSLIDRGAIPQHRVSFFTDPKYKPGRLKGSRQSLFERNGTRGEEIFEHPRFKPYLRHLLHGCELPTGAISEFEREVDNPEWVSGSDGIDLAKKAIAICRRHRIPEHEAVEQFFKLTLDMGISFSQANTILVGCARIRLHGEGRLTH</sequence>
<dbReference type="Proteomes" id="UP000449969">
    <property type="component" value="Unassembled WGS sequence"/>
</dbReference>
<dbReference type="AlphaFoldDB" id="A0A844TCN3"/>
<dbReference type="RefSeq" id="WP_157329662.1">
    <property type="nucleotide sequence ID" value="NZ_JANADL010000001.1"/>
</dbReference>
<proteinExistence type="predicted"/>
<dbReference type="OrthoDB" id="7852091at2"/>
<reference evidence="1 2" key="1">
    <citation type="submission" date="2019-12" db="EMBL/GenBank/DDBJ databases">
        <title>Draft genome sequences Bradyrhizobium cajani AMBPC1010, Bradyrhizobium pachyrhizi AMBPC1040 and Bradyrhizobium yuanmingense ALSPC3051, three plant growth promoting strains isolated from nodules of Cajanus cajan L. in Dominican Republic.</title>
        <authorList>
            <person name="Flores-Felix J.D."/>
            <person name="Araujo J."/>
            <person name="Diaz-Alcantara C."/>
            <person name="Gonzalez-Andres F."/>
            <person name="Velazquez E."/>
        </authorList>
    </citation>
    <scope>NUCLEOTIDE SEQUENCE [LARGE SCALE GENOMIC DNA]</scope>
    <source>
        <strain evidence="1 2">1010</strain>
    </source>
</reference>
<dbReference type="EMBL" id="WQNE01000007">
    <property type="protein sequence ID" value="MVT73734.1"/>
    <property type="molecule type" value="Genomic_DNA"/>
</dbReference>
<comment type="caution">
    <text evidence="1">The sequence shown here is derived from an EMBL/GenBank/DDBJ whole genome shotgun (WGS) entry which is preliminary data.</text>
</comment>
<name>A0A844TCN3_9BRAD</name>
<organism evidence="1 2">
    <name type="scientific">Bradyrhizobium cajani</name>
    <dbReference type="NCBI Taxonomy" id="1928661"/>
    <lineage>
        <taxon>Bacteria</taxon>
        <taxon>Pseudomonadati</taxon>
        <taxon>Pseudomonadota</taxon>
        <taxon>Alphaproteobacteria</taxon>
        <taxon>Hyphomicrobiales</taxon>
        <taxon>Nitrobacteraceae</taxon>
        <taxon>Bradyrhizobium</taxon>
    </lineage>
</organism>